<dbReference type="InterPro" id="IPR012712">
    <property type="entry name" value="HpaR/FarR"/>
</dbReference>
<dbReference type="InterPro" id="IPR000835">
    <property type="entry name" value="HTH_MarR-typ"/>
</dbReference>
<evidence type="ECO:0000313" key="3">
    <source>
        <dbReference type="Proteomes" id="UP001596042"/>
    </source>
</evidence>
<dbReference type="PROSITE" id="PS50995">
    <property type="entry name" value="HTH_MARR_2"/>
    <property type="match status" value="1"/>
</dbReference>
<sequence length="149" mass="17311">MREFSRSMPMLLLRSREPFLRHFRPSLRAHGVTEQQWRVLRALNAVYEIEITALANATCLLAPSLSRILRDLEERELVERRMDNKDLRKSFVSLTQQGLALLESFSAESEAIYNGIRERFGQDKYNLLMNLLRDLEASLAVDDVVESEN</sequence>
<evidence type="ECO:0000313" key="2">
    <source>
        <dbReference type="EMBL" id="MFC4625827.1"/>
    </source>
</evidence>
<name>A0ABV9H864_9HYPH</name>
<dbReference type="NCBIfam" id="TIGR02337">
    <property type="entry name" value="HpaR"/>
    <property type="match status" value="1"/>
</dbReference>
<gene>
    <name evidence="2" type="primary">hpaR</name>
    <name evidence="2" type="ORF">ACFO1V_11500</name>
</gene>
<dbReference type="InterPro" id="IPR036388">
    <property type="entry name" value="WH-like_DNA-bd_sf"/>
</dbReference>
<proteinExistence type="predicted"/>
<comment type="caution">
    <text evidence="2">The sequence shown here is derived from an EMBL/GenBank/DDBJ whole genome shotgun (WGS) entry which is preliminary data.</text>
</comment>
<accession>A0ABV9H864</accession>
<reference evidence="3" key="1">
    <citation type="journal article" date="2019" name="Int. J. Syst. Evol. Microbiol.">
        <title>The Global Catalogue of Microorganisms (GCM) 10K type strain sequencing project: providing services to taxonomists for standard genome sequencing and annotation.</title>
        <authorList>
            <consortium name="The Broad Institute Genomics Platform"/>
            <consortium name="The Broad Institute Genome Sequencing Center for Infectious Disease"/>
            <person name="Wu L."/>
            <person name="Ma J."/>
        </authorList>
    </citation>
    <scope>NUCLEOTIDE SEQUENCE [LARGE SCALE GENOMIC DNA]</scope>
    <source>
        <strain evidence="3">CGMCC 1.15731</strain>
    </source>
</reference>
<dbReference type="PANTHER" id="PTHR33164:SF13">
    <property type="entry name" value="4-HYDROXYPHENYLACETATE CATABOLISM PROTEIN"/>
    <property type="match status" value="1"/>
</dbReference>
<dbReference type="InterPro" id="IPR039422">
    <property type="entry name" value="MarR/SlyA-like"/>
</dbReference>
<dbReference type="Gene3D" id="1.10.10.10">
    <property type="entry name" value="Winged helix-like DNA-binding domain superfamily/Winged helix DNA-binding domain"/>
    <property type="match status" value="1"/>
</dbReference>
<feature type="domain" description="HTH marR-type" evidence="1">
    <location>
        <begin position="1"/>
        <end position="137"/>
    </location>
</feature>
<dbReference type="PANTHER" id="PTHR33164">
    <property type="entry name" value="TRANSCRIPTIONAL REGULATOR, MARR FAMILY"/>
    <property type="match status" value="1"/>
</dbReference>
<dbReference type="Proteomes" id="UP001596042">
    <property type="component" value="Unassembled WGS sequence"/>
</dbReference>
<dbReference type="Pfam" id="PF01047">
    <property type="entry name" value="MarR"/>
    <property type="match status" value="1"/>
</dbReference>
<dbReference type="InterPro" id="IPR036390">
    <property type="entry name" value="WH_DNA-bd_sf"/>
</dbReference>
<dbReference type="SMART" id="SM00347">
    <property type="entry name" value="HTH_MARR"/>
    <property type="match status" value="1"/>
</dbReference>
<protein>
    <submittedName>
        <fullName evidence="2">Homoprotocatechuate degradation operon regulator HpaR</fullName>
    </submittedName>
</protein>
<organism evidence="2 3">
    <name type="scientific">Daeguia caeni</name>
    <dbReference type="NCBI Taxonomy" id="439612"/>
    <lineage>
        <taxon>Bacteria</taxon>
        <taxon>Pseudomonadati</taxon>
        <taxon>Pseudomonadota</taxon>
        <taxon>Alphaproteobacteria</taxon>
        <taxon>Hyphomicrobiales</taxon>
        <taxon>Brucellaceae</taxon>
        <taxon>Daeguia</taxon>
    </lineage>
</organism>
<dbReference type="RefSeq" id="WP_374833805.1">
    <property type="nucleotide sequence ID" value="NZ_JBHEEZ010000032.1"/>
</dbReference>
<keyword evidence="3" id="KW-1185">Reference proteome</keyword>
<dbReference type="SUPFAM" id="SSF46785">
    <property type="entry name" value="Winged helix' DNA-binding domain"/>
    <property type="match status" value="1"/>
</dbReference>
<evidence type="ECO:0000259" key="1">
    <source>
        <dbReference type="PROSITE" id="PS50995"/>
    </source>
</evidence>
<dbReference type="EMBL" id="JBHSEL010000114">
    <property type="protein sequence ID" value="MFC4625827.1"/>
    <property type="molecule type" value="Genomic_DNA"/>
</dbReference>